<dbReference type="GO" id="GO:0006298">
    <property type="term" value="P:mismatch repair"/>
    <property type="evidence" value="ECO:0007669"/>
    <property type="project" value="InterPro"/>
</dbReference>
<dbReference type="AlphaFoldDB" id="A0A6B8RL90"/>
<dbReference type="SMART" id="SM00534">
    <property type="entry name" value="MUTSac"/>
    <property type="match status" value="1"/>
</dbReference>
<dbReference type="KEGG" id="ppsc:EHS13_15270"/>
<evidence type="ECO:0000313" key="7">
    <source>
        <dbReference type="EMBL" id="QGQ96138.1"/>
    </source>
</evidence>
<dbReference type="NCBIfam" id="TIGR01069">
    <property type="entry name" value="mutS2"/>
    <property type="match status" value="1"/>
</dbReference>
<dbReference type="InterPro" id="IPR036187">
    <property type="entry name" value="DNA_mismatch_repair_MutS_sf"/>
</dbReference>
<dbReference type="OrthoDB" id="9808166at2"/>
<keyword evidence="8" id="KW-1185">Reference proteome</keyword>
<dbReference type="InterPro" id="IPR000432">
    <property type="entry name" value="DNA_mismatch_repair_MutS_C"/>
</dbReference>
<dbReference type="RefSeq" id="WP_155701176.1">
    <property type="nucleotide sequence ID" value="NZ_CP034235.1"/>
</dbReference>
<evidence type="ECO:0000259" key="5">
    <source>
        <dbReference type="SMART" id="SM00533"/>
    </source>
</evidence>
<proteinExistence type="predicted"/>
<feature type="region of interest" description="Disordered" evidence="4">
    <location>
        <begin position="624"/>
        <end position="652"/>
    </location>
</feature>
<dbReference type="Pfam" id="PF00488">
    <property type="entry name" value="MutS_V"/>
    <property type="match status" value="1"/>
</dbReference>
<dbReference type="GO" id="GO:0004519">
    <property type="term" value="F:endonuclease activity"/>
    <property type="evidence" value="ECO:0007669"/>
    <property type="project" value="InterPro"/>
</dbReference>
<evidence type="ECO:0000256" key="1">
    <source>
        <dbReference type="ARBA" id="ARBA00022741"/>
    </source>
</evidence>
<dbReference type="GO" id="GO:0005524">
    <property type="term" value="F:ATP binding"/>
    <property type="evidence" value="ECO:0007669"/>
    <property type="project" value="UniProtKB-KW"/>
</dbReference>
<dbReference type="Gene3D" id="3.40.50.300">
    <property type="entry name" value="P-loop containing nucleotide triphosphate hydrolases"/>
    <property type="match status" value="1"/>
</dbReference>
<name>A0A6B8RL90_9BACL</name>
<evidence type="ECO:0000313" key="8">
    <source>
        <dbReference type="Proteomes" id="UP000426246"/>
    </source>
</evidence>
<dbReference type="PANTHER" id="PTHR48466:SF2">
    <property type="entry name" value="OS10G0509000 PROTEIN"/>
    <property type="match status" value="1"/>
</dbReference>
<reference evidence="8" key="1">
    <citation type="submission" date="2018-11" db="EMBL/GenBank/DDBJ databases">
        <title>Complete genome sequence of Paenibacillus sp. ML311-T8.</title>
        <authorList>
            <person name="Nam Y.-D."/>
            <person name="Kang J."/>
            <person name="Chung W.-H."/>
            <person name="Park Y.S."/>
        </authorList>
    </citation>
    <scope>NUCLEOTIDE SEQUENCE [LARGE SCALE GENOMIC DNA]</scope>
    <source>
        <strain evidence="8">ML311-T8</strain>
    </source>
</reference>
<dbReference type="PANTHER" id="PTHR48466">
    <property type="entry name" value="OS10G0509000 PROTEIN-RELATED"/>
    <property type="match status" value="1"/>
</dbReference>
<dbReference type="InterPro" id="IPR027417">
    <property type="entry name" value="P-loop_NTPase"/>
</dbReference>
<dbReference type="Proteomes" id="UP000426246">
    <property type="component" value="Chromosome"/>
</dbReference>
<dbReference type="InterPro" id="IPR005747">
    <property type="entry name" value="MutS2"/>
</dbReference>
<feature type="domain" description="DNA mismatch repair protein MutS core" evidence="5">
    <location>
        <begin position="5"/>
        <end position="309"/>
    </location>
</feature>
<evidence type="ECO:0000256" key="3">
    <source>
        <dbReference type="ARBA" id="ARBA00023125"/>
    </source>
</evidence>
<dbReference type="InterPro" id="IPR045076">
    <property type="entry name" value="MutS"/>
</dbReference>
<evidence type="ECO:0000256" key="2">
    <source>
        <dbReference type="ARBA" id="ARBA00022840"/>
    </source>
</evidence>
<dbReference type="EMBL" id="CP034235">
    <property type="protein sequence ID" value="QGQ96138.1"/>
    <property type="molecule type" value="Genomic_DNA"/>
</dbReference>
<dbReference type="GO" id="GO:0030983">
    <property type="term" value="F:mismatched DNA binding"/>
    <property type="evidence" value="ECO:0007669"/>
    <property type="project" value="InterPro"/>
</dbReference>
<dbReference type="SUPFAM" id="SSF48334">
    <property type="entry name" value="DNA repair protein MutS, domain III"/>
    <property type="match status" value="1"/>
</dbReference>
<evidence type="ECO:0000256" key="4">
    <source>
        <dbReference type="SAM" id="MobiDB-lite"/>
    </source>
</evidence>
<dbReference type="GO" id="GO:0045910">
    <property type="term" value="P:negative regulation of DNA recombination"/>
    <property type="evidence" value="ECO:0007669"/>
    <property type="project" value="InterPro"/>
</dbReference>
<dbReference type="GO" id="GO:0140664">
    <property type="term" value="F:ATP-dependent DNA damage sensor activity"/>
    <property type="evidence" value="ECO:0007669"/>
    <property type="project" value="InterPro"/>
</dbReference>
<keyword evidence="2" id="KW-0067">ATP-binding</keyword>
<evidence type="ECO:0000259" key="6">
    <source>
        <dbReference type="SMART" id="SM00534"/>
    </source>
</evidence>
<dbReference type="SUPFAM" id="SSF52540">
    <property type="entry name" value="P-loop containing nucleoside triphosphate hydrolases"/>
    <property type="match status" value="1"/>
</dbReference>
<organism evidence="7 8">
    <name type="scientific">Paenibacillus psychroresistens</name>
    <dbReference type="NCBI Taxonomy" id="1778678"/>
    <lineage>
        <taxon>Bacteria</taxon>
        <taxon>Bacillati</taxon>
        <taxon>Bacillota</taxon>
        <taxon>Bacilli</taxon>
        <taxon>Bacillales</taxon>
        <taxon>Paenibacillaceae</taxon>
        <taxon>Paenibacillus</taxon>
    </lineage>
</organism>
<dbReference type="InterPro" id="IPR007696">
    <property type="entry name" value="DNA_mismatch_repair_MutS_core"/>
</dbReference>
<dbReference type="GO" id="GO:0016887">
    <property type="term" value="F:ATP hydrolysis activity"/>
    <property type="evidence" value="ECO:0007669"/>
    <property type="project" value="InterPro"/>
</dbReference>
<feature type="domain" description="DNA mismatch repair proteins mutS family" evidence="6">
    <location>
        <begin position="321"/>
        <end position="506"/>
    </location>
</feature>
<keyword evidence="3" id="KW-0238">DNA-binding</keyword>
<keyword evidence="1" id="KW-0547">Nucleotide-binding</keyword>
<dbReference type="SMART" id="SM00533">
    <property type="entry name" value="MUTSd"/>
    <property type="match status" value="1"/>
</dbReference>
<gene>
    <name evidence="7" type="ORF">EHS13_15270</name>
</gene>
<accession>A0A6B8RL90</accession>
<protein>
    <submittedName>
        <fullName evidence="7">DNA mismatch repair protein MutS</fullName>
    </submittedName>
</protein>
<sequence length="652" mass="72543">MEIETMQRLEYDKIKLRLSDFAASYLGQQHIERMQPLTDIKVIAALLSEVEEGKTLIQHGISVPIPALEGIEHIMSGIGKGMLFTGEELSLVGRLLESTDQLKRFMFKRETVAPIVTSYASSLYELKELKSEIERCIRHGQITDQASVELGKVRKKIIITEERIKKKLESTMQKYKPYLQEFVVSMRGNRYVLSVKKEYRKLINGAVLDESASGQTVFVEPADISMLTYELSEYRAEEAQEEMRVLGALADLLEGYSYELGINLETIGHYDFLFAKAKYALSMDGRSVELNKHGVIRIHGARHPHLGKHTIPLDFAIGEAYSALIITGPNTGGKTAALKTVGLLTLMVQSGLLVPVGKGCSFAVYSRVEVDIGDGQSLEQSLSTFSSHIKNVIRILKCAGPSTLILLDELATGTDPGEGIGLSIAVLEELHRRGATIVATTHFNEIKKFADAAPGFENASMEFDLETLRPLYQLTIGKAGNSYAFYIALQLGIAPEIIERSKAITYSKGGVEGNSLISMETALQSHALTKQPQPMKAAEEQPVTAKVAPAISFSIGDCVWIRSLKRTGIVCELADVRGDMLLLIQKEKVRINHKRLTPYIDRKQLYPEGDYDMDIVFESKEVRKQRKQMGKRHDPKNVIHTSNANEDKGRLR</sequence>